<evidence type="ECO:0008006" key="5">
    <source>
        <dbReference type="Google" id="ProtNLM"/>
    </source>
</evidence>
<evidence type="ECO:0000256" key="1">
    <source>
        <dbReference type="SAM" id="MobiDB-lite"/>
    </source>
</evidence>
<evidence type="ECO:0000313" key="4">
    <source>
        <dbReference type="Proteomes" id="UP000293550"/>
    </source>
</evidence>
<keyword evidence="2" id="KW-0732">Signal</keyword>
<keyword evidence="4" id="KW-1185">Reference proteome</keyword>
<name>A0A4Q7DLS6_9PROT</name>
<reference evidence="3 4" key="1">
    <citation type="submission" date="2018-10" db="EMBL/GenBank/DDBJ databases">
        <title>An updated phylogeny of the Alphaproteobacteria reveals that the parasitic Rickettsiales and Holosporales have independent origins.</title>
        <authorList>
            <person name="Munoz-Gomez S.A."/>
            <person name="Hess S."/>
            <person name="Burger G."/>
            <person name="Lang B.F."/>
            <person name="Susko E."/>
            <person name="Slamovits C.H."/>
            <person name="Roger A.J."/>
        </authorList>
    </citation>
    <scope>NUCLEOTIDE SEQUENCE [LARGE SCALE GENOMIC DNA]</scope>
    <source>
        <strain evidence="3">HOLO01</strain>
    </source>
</reference>
<comment type="caution">
    <text evidence="3">The sequence shown here is derived from an EMBL/GenBank/DDBJ whole genome shotgun (WGS) entry which is preliminary data.</text>
</comment>
<evidence type="ECO:0000256" key="2">
    <source>
        <dbReference type="SAM" id="SignalP"/>
    </source>
</evidence>
<dbReference type="AlphaFoldDB" id="A0A4Q7DLS6"/>
<protein>
    <recommendedName>
        <fullName evidence="5">HEAT repeat domain-containing protein</fullName>
    </recommendedName>
</protein>
<accession>A0A4Q7DLS6</accession>
<feature type="region of interest" description="Disordered" evidence="1">
    <location>
        <begin position="51"/>
        <end position="92"/>
    </location>
</feature>
<proteinExistence type="predicted"/>
<feature type="signal peptide" evidence="2">
    <location>
        <begin position="1"/>
        <end position="29"/>
    </location>
</feature>
<organism evidence="3 4">
    <name type="scientific">Candidatus Finniella inopinata</name>
    <dbReference type="NCBI Taxonomy" id="1696036"/>
    <lineage>
        <taxon>Bacteria</taxon>
        <taxon>Pseudomonadati</taxon>
        <taxon>Pseudomonadota</taxon>
        <taxon>Alphaproteobacteria</taxon>
        <taxon>Holosporales</taxon>
        <taxon>Candidatus Paracaedibacteraceae</taxon>
        <taxon>Candidatus Finniella</taxon>
    </lineage>
</organism>
<sequence>MIILRKKAHSLMKVVLLLGMALVSGNATQYDRDESHEVCVLRRHLQTPEPYFVPACGDRKEEEKTPYSSPSSKEKDEEKTEDDPLSFQLDDGGYSAVNDAYVRLTKDQASTDDLQLLQRSVPIFLQDSDPDVKLSGAQIGGVLAQKITTPEERLFIGKSLLFAVGLNDHENFRLEVAVVFYILAHYATSAEEYALATQSIMQLLPRTPDVMVQPLVVKLAELYEKGMDCTSISRSAIRKSVEVFLKAYGSCLVSRGIEMLNAISNKELSNNDPAWIHRQYLSVLESSKTTHDEYRKLLLASRHFGQRFHLILLVWMMFLSMSKQKGAVIYGRIFYGQAFQERNVLKEKERPVPQILLPVTDPVLRL</sequence>
<evidence type="ECO:0000313" key="3">
    <source>
        <dbReference type="EMBL" id="RZI45706.1"/>
    </source>
</evidence>
<feature type="chain" id="PRO_5020509668" description="HEAT repeat domain-containing protein" evidence="2">
    <location>
        <begin position="30"/>
        <end position="366"/>
    </location>
</feature>
<gene>
    <name evidence="3" type="ORF">EQU50_06290</name>
</gene>
<dbReference type="RefSeq" id="WP_130154285.1">
    <property type="nucleotide sequence ID" value="NZ_SCFB01000007.1"/>
</dbReference>
<dbReference type="EMBL" id="SCFB01000007">
    <property type="protein sequence ID" value="RZI45706.1"/>
    <property type="molecule type" value="Genomic_DNA"/>
</dbReference>
<dbReference type="Proteomes" id="UP000293550">
    <property type="component" value="Unassembled WGS sequence"/>
</dbReference>